<keyword evidence="5 7" id="KW-1133">Transmembrane helix</keyword>
<dbReference type="EMBL" id="CP017768">
    <property type="protein sequence ID" value="AUB59353.1"/>
    <property type="molecule type" value="Genomic_DNA"/>
</dbReference>
<feature type="transmembrane region" description="Helical" evidence="7">
    <location>
        <begin position="53"/>
        <end position="75"/>
    </location>
</feature>
<dbReference type="KEGG" id="msub:BK009_00860"/>
<evidence type="ECO:0000256" key="4">
    <source>
        <dbReference type="ARBA" id="ARBA00022692"/>
    </source>
</evidence>
<dbReference type="RefSeq" id="WP_100908779.1">
    <property type="nucleotide sequence ID" value="NZ_CP017768.1"/>
</dbReference>
<keyword evidence="9" id="KW-1185">Reference proteome</keyword>
<name>A0A2H4VMM1_9EURY</name>
<evidence type="ECO:0000256" key="6">
    <source>
        <dbReference type="ARBA" id="ARBA00023136"/>
    </source>
</evidence>
<feature type="transmembrane region" description="Helical" evidence="7">
    <location>
        <begin position="20"/>
        <end position="41"/>
    </location>
</feature>
<evidence type="ECO:0000256" key="5">
    <source>
        <dbReference type="ARBA" id="ARBA00022989"/>
    </source>
</evidence>
<feature type="transmembrane region" description="Helical" evidence="7">
    <location>
        <begin position="118"/>
        <end position="136"/>
    </location>
</feature>
<dbReference type="Proteomes" id="UP000232631">
    <property type="component" value="Chromosome"/>
</dbReference>
<feature type="transmembrane region" description="Helical" evidence="7">
    <location>
        <begin position="87"/>
        <end position="106"/>
    </location>
</feature>
<dbReference type="InterPro" id="IPR052923">
    <property type="entry name" value="UPF0718"/>
</dbReference>
<evidence type="ECO:0000256" key="2">
    <source>
        <dbReference type="ARBA" id="ARBA00006386"/>
    </source>
</evidence>
<evidence type="ECO:0000313" key="8">
    <source>
        <dbReference type="EMBL" id="AUB59353.1"/>
    </source>
</evidence>
<protein>
    <submittedName>
        <fullName evidence="8">Permease</fullName>
    </submittedName>
</protein>
<comment type="similarity">
    <text evidence="2">Belongs to the UPF0718 family.</text>
</comment>
<dbReference type="PANTHER" id="PTHR34184:SF4">
    <property type="entry name" value="UPF0718 PROTEIN YCGR"/>
    <property type="match status" value="1"/>
</dbReference>
<dbReference type="InterPro" id="IPR005524">
    <property type="entry name" value="DUF318"/>
</dbReference>
<dbReference type="AlphaFoldDB" id="A0A2H4VMM1"/>
<proteinExistence type="inferred from homology"/>
<keyword evidence="4 7" id="KW-0812">Transmembrane</keyword>
<evidence type="ECO:0000256" key="3">
    <source>
        <dbReference type="ARBA" id="ARBA00022475"/>
    </source>
</evidence>
<sequence length="405" mass="44431">MDFLVTFFYFFYQILLENSFFILLGFSLAGFIHVLLPTHLLEKLVGTSTFGGILKGILIGLPIPICACGIVPALIILKVKGIRDSVAASFLVSTSGFSVSSIIPSYSFLGLPLTLMRPVLAAFSGLTAGILVHLLGDNHSAYRNTTHSKDSINKIHNDHNGYCSIEDLDGVYCGVCNPKVINSSEKTADNSFRGAYKSTEHDQDWTDEIYDKVKEAIRYSFKDTFLEISASIFIGLLFAALAGTLVSMGMPWDFLRTFASDPVLSLFILLLVAIPLYVCPTASLPLALAFIFMGFTPGSILVFVYVGPATNMVAMSMILSKFKKRFFTIYLSSIVGMSLIVGYIVNLSSDFFVHAVNITDLDLCIEFIPFSAKLLSAALLVVLLVYGMYRSKFSIGLNCKKKDSR</sequence>
<feature type="transmembrane region" description="Helical" evidence="7">
    <location>
        <begin position="367"/>
        <end position="389"/>
    </location>
</feature>
<dbReference type="GeneID" id="35124987"/>
<feature type="transmembrane region" description="Helical" evidence="7">
    <location>
        <begin position="228"/>
        <end position="246"/>
    </location>
</feature>
<feature type="transmembrane region" description="Helical" evidence="7">
    <location>
        <begin position="327"/>
        <end position="347"/>
    </location>
</feature>
<dbReference type="PANTHER" id="PTHR34184">
    <property type="entry name" value="UPF0718 PROTEIN YCGR"/>
    <property type="match status" value="1"/>
</dbReference>
<feature type="transmembrane region" description="Helical" evidence="7">
    <location>
        <begin position="284"/>
        <end position="306"/>
    </location>
</feature>
<organism evidence="8 9">
    <name type="scientific">Methanobacterium subterraneum</name>
    <dbReference type="NCBI Taxonomy" id="59277"/>
    <lineage>
        <taxon>Archaea</taxon>
        <taxon>Methanobacteriati</taxon>
        <taxon>Methanobacteriota</taxon>
        <taxon>Methanomada group</taxon>
        <taxon>Methanobacteria</taxon>
        <taxon>Methanobacteriales</taxon>
        <taxon>Methanobacteriaceae</taxon>
        <taxon>Methanobacterium</taxon>
    </lineage>
</organism>
<evidence type="ECO:0000256" key="1">
    <source>
        <dbReference type="ARBA" id="ARBA00004651"/>
    </source>
</evidence>
<keyword evidence="3" id="KW-1003">Cell membrane</keyword>
<comment type="subcellular location">
    <subcellularLocation>
        <location evidence="1">Cell membrane</location>
        <topology evidence="1">Multi-pass membrane protein</topology>
    </subcellularLocation>
</comment>
<dbReference type="Pfam" id="PF03773">
    <property type="entry name" value="ArsP_1"/>
    <property type="match status" value="1"/>
</dbReference>
<dbReference type="GO" id="GO:0005886">
    <property type="term" value="C:plasma membrane"/>
    <property type="evidence" value="ECO:0007669"/>
    <property type="project" value="UniProtKB-SubCell"/>
</dbReference>
<gene>
    <name evidence="8" type="ORF">BK009_00860</name>
</gene>
<keyword evidence="6 7" id="KW-0472">Membrane</keyword>
<accession>A0A2H4VMM1</accession>
<reference evidence="8 9" key="1">
    <citation type="submission" date="2016-10" db="EMBL/GenBank/DDBJ databases">
        <title>Comparative genomics between deep and shallow subseafloor isolates.</title>
        <authorList>
            <person name="Ishii S."/>
            <person name="Miller J.R."/>
            <person name="Sutton G."/>
            <person name="Suzuki S."/>
            <person name="Methe B."/>
            <person name="Inagaki F."/>
            <person name="Imachi H."/>
        </authorList>
    </citation>
    <scope>NUCLEOTIDE SEQUENCE [LARGE SCALE GENOMIC DNA]</scope>
    <source>
        <strain evidence="8 9">A8p</strain>
    </source>
</reference>
<evidence type="ECO:0000313" key="9">
    <source>
        <dbReference type="Proteomes" id="UP000232631"/>
    </source>
</evidence>
<evidence type="ECO:0000256" key="7">
    <source>
        <dbReference type="SAM" id="Phobius"/>
    </source>
</evidence>